<evidence type="ECO:0000259" key="15">
    <source>
        <dbReference type="Pfam" id="PF00520"/>
    </source>
</evidence>
<feature type="transmembrane region" description="Helical" evidence="13">
    <location>
        <begin position="348"/>
        <end position="372"/>
    </location>
</feature>
<dbReference type="AlphaFoldDB" id="A0A8K1FGU8"/>
<dbReference type="PRINTS" id="PR00169">
    <property type="entry name" value="KCHANNEL"/>
</dbReference>
<feature type="compositionally biased region" description="Basic and acidic residues" evidence="12">
    <location>
        <begin position="229"/>
        <end position="238"/>
    </location>
</feature>
<dbReference type="Gene3D" id="1.20.120.350">
    <property type="entry name" value="Voltage-gated potassium channels. Chain C"/>
    <property type="match status" value="2"/>
</dbReference>
<keyword evidence="14" id="KW-0732">Signal</keyword>
<dbReference type="InterPro" id="IPR027359">
    <property type="entry name" value="Volt_channel_dom_sf"/>
</dbReference>
<keyword evidence="6" id="KW-0851">Voltage-gated channel</keyword>
<feature type="signal peptide" evidence="14">
    <location>
        <begin position="1"/>
        <end position="18"/>
    </location>
</feature>
<evidence type="ECO:0000256" key="7">
    <source>
        <dbReference type="ARBA" id="ARBA00022958"/>
    </source>
</evidence>
<dbReference type="EMBL" id="SPLM01000074">
    <property type="protein sequence ID" value="TMW62041.1"/>
    <property type="molecule type" value="Genomic_DNA"/>
</dbReference>
<keyword evidence="7" id="KW-0630">Potassium</keyword>
<feature type="region of interest" description="Disordered" evidence="12">
    <location>
        <begin position="812"/>
        <end position="847"/>
    </location>
</feature>
<evidence type="ECO:0000256" key="14">
    <source>
        <dbReference type="SAM" id="SignalP"/>
    </source>
</evidence>
<dbReference type="PANTHER" id="PTHR11537:SF254">
    <property type="entry name" value="POTASSIUM VOLTAGE-GATED CHANNEL PROTEIN SHAB"/>
    <property type="match status" value="1"/>
</dbReference>
<evidence type="ECO:0000256" key="10">
    <source>
        <dbReference type="ARBA" id="ARBA00023136"/>
    </source>
</evidence>
<dbReference type="PROSITE" id="PS51257">
    <property type="entry name" value="PROKAR_LIPOPROTEIN"/>
    <property type="match status" value="1"/>
</dbReference>
<dbReference type="GO" id="GO:0005249">
    <property type="term" value="F:voltage-gated potassium channel activity"/>
    <property type="evidence" value="ECO:0007669"/>
    <property type="project" value="InterPro"/>
</dbReference>
<keyword evidence="17" id="KW-1185">Reference proteome</keyword>
<dbReference type="Gene3D" id="1.10.287.70">
    <property type="match status" value="2"/>
</dbReference>
<feature type="chain" id="PRO_5035457376" description="Ion transport domain-containing protein" evidence="14">
    <location>
        <begin position="19"/>
        <end position="963"/>
    </location>
</feature>
<accession>A0A8K1FGU8</accession>
<gene>
    <name evidence="16" type="ORF">Poli38472_009534</name>
</gene>
<keyword evidence="10 13" id="KW-0472">Membrane</keyword>
<feature type="region of interest" description="Disordered" evidence="12">
    <location>
        <begin position="449"/>
        <end position="472"/>
    </location>
</feature>
<evidence type="ECO:0000256" key="9">
    <source>
        <dbReference type="ARBA" id="ARBA00023065"/>
    </source>
</evidence>
<reference evidence="16" key="1">
    <citation type="submission" date="2019-03" db="EMBL/GenBank/DDBJ databases">
        <title>Long read genome sequence of the mycoparasitic Pythium oligandrum ATCC 38472 isolated from sugarbeet rhizosphere.</title>
        <authorList>
            <person name="Gaulin E."/>
        </authorList>
    </citation>
    <scope>NUCLEOTIDE SEQUENCE</scope>
    <source>
        <strain evidence="16">ATCC 38472_TT</strain>
    </source>
</reference>
<feature type="transmembrane region" description="Helical" evidence="13">
    <location>
        <begin position="417"/>
        <end position="440"/>
    </location>
</feature>
<feature type="domain" description="Ion transport" evidence="15">
    <location>
        <begin position="548"/>
        <end position="767"/>
    </location>
</feature>
<evidence type="ECO:0000256" key="11">
    <source>
        <dbReference type="ARBA" id="ARBA00023303"/>
    </source>
</evidence>
<protein>
    <recommendedName>
        <fullName evidence="15">Ion transport domain-containing protein</fullName>
    </recommendedName>
</protein>
<dbReference type="InterPro" id="IPR028325">
    <property type="entry name" value="VG_K_chnl"/>
</dbReference>
<evidence type="ECO:0000256" key="4">
    <source>
        <dbReference type="ARBA" id="ARBA00022692"/>
    </source>
</evidence>
<comment type="caution">
    <text evidence="16">The sequence shown here is derived from an EMBL/GenBank/DDBJ whole genome shotgun (WGS) entry which is preliminary data.</text>
</comment>
<evidence type="ECO:0000256" key="3">
    <source>
        <dbReference type="ARBA" id="ARBA00022538"/>
    </source>
</evidence>
<evidence type="ECO:0000256" key="6">
    <source>
        <dbReference type="ARBA" id="ARBA00022882"/>
    </source>
</evidence>
<feature type="region of interest" description="Disordered" evidence="12">
    <location>
        <begin position="80"/>
        <end position="120"/>
    </location>
</feature>
<keyword evidence="4 13" id="KW-0812">Transmembrane</keyword>
<keyword evidence="3" id="KW-0633">Potassium transport</keyword>
<feature type="transmembrane region" description="Helical" evidence="13">
    <location>
        <begin position="646"/>
        <end position="665"/>
    </location>
</feature>
<organism evidence="16 17">
    <name type="scientific">Pythium oligandrum</name>
    <name type="common">Mycoparasitic fungus</name>
    <dbReference type="NCBI Taxonomy" id="41045"/>
    <lineage>
        <taxon>Eukaryota</taxon>
        <taxon>Sar</taxon>
        <taxon>Stramenopiles</taxon>
        <taxon>Oomycota</taxon>
        <taxon>Peronosporomycetes</taxon>
        <taxon>Pythiales</taxon>
        <taxon>Pythiaceae</taxon>
        <taxon>Pythium</taxon>
    </lineage>
</organism>
<keyword evidence="2" id="KW-0813">Transport</keyword>
<dbReference type="Pfam" id="PF00520">
    <property type="entry name" value="Ion_trans"/>
    <property type="match status" value="2"/>
</dbReference>
<keyword evidence="9" id="KW-0406">Ion transport</keyword>
<dbReference type="InterPro" id="IPR005821">
    <property type="entry name" value="Ion_trans_dom"/>
</dbReference>
<dbReference type="OrthoDB" id="69996at2759"/>
<evidence type="ECO:0000256" key="2">
    <source>
        <dbReference type="ARBA" id="ARBA00022448"/>
    </source>
</evidence>
<dbReference type="GO" id="GO:0008076">
    <property type="term" value="C:voltage-gated potassium channel complex"/>
    <property type="evidence" value="ECO:0007669"/>
    <property type="project" value="InterPro"/>
</dbReference>
<dbReference type="Proteomes" id="UP000794436">
    <property type="component" value="Unassembled WGS sequence"/>
</dbReference>
<feature type="domain" description="Ion transport" evidence="15">
    <location>
        <begin position="249"/>
        <end position="442"/>
    </location>
</feature>
<dbReference type="GO" id="GO:0001508">
    <property type="term" value="P:action potential"/>
    <property type="evidence" value="ECO:0007669"/>
    <property type="project" value="TreeGrafter"/>
</dbReference>
<keyword evidence="8 13" id="KW-1133">Transmembrane helix</keyword>
<evidence type="ECO:0000256" key="8">
    <source>
        <dbReference type="ARBA" id="ARBA00022989"/>
    </source>
</evidence>
<evidence type="ECO:0000256" key="1">
    <source>
        <dbReference type="ARBA" id="ARBA00004141"/>
    </source>
</evidence>
<proteinExistence type="predicted"/>
<comment type="subcellular location">
    <subcellularLocation>
        <location evidence="1">Membrane</location>
        <topology evidence="1">Multi-pass membrane protein</topology>
    </subcellularLocation>
</comment>
<evidence type="ECO:0000313" key="16">
    <source>
        <dbReference type="EMBL" id="TMW62041.1"/>
    </source>
</evidence>
<feature type="region of interest" description="Disordered" evidence="12">
    <location>
        <begin position="218"/>
        <end position="238"/>
    </location>
</feature>
<evidence type="ECO:0000256" key="13">
    <source>
        <dbReference type="SAM" id="Phobius"/>
    </source>
</evidence>
<evidence type="ECO:0000256" key="12">
    <source>
        <dbReference type="SAM" id="MobiDB-lite"/>
    </source>
</evidence>
<keyword evidence="5" id="KW-0631">Potassium channel</keyword>
<keyword evidence="11" id="KW-0407">Ion channel</keyword>
<sequence>MLGRFFGILTMIMSACYTAMPLTLVGRQFYACYDVHLQDQARIKLIEEQRKTNLPSGSIAQVHPTPSEIALAKAQIREAPQVEASNGSKEAATSDAQATSPVVPVRRRSSSSRLERPSHRALSAKDMELLNQFARMSGILSSIIDDLNQLTRAGSPRQSMKQDLTVSDKDLADAQLGERSIEQRIKEDLAFCVTLLLRFGQVMDKLLDMSRLQGQVSNRQLQNDQETVDGPRYDGSDPKHKNYVPEEGFYVGAEIFFTSFYVFEFLARLVTTQRQEFIWRSKRSWLDLLALSPTLVYYLIQGISKGTQADNHRHKLGYLRLLRIVRLGLFAQVYDGSKVMAQAIRRSIAPLMITLFFLITVVMVFATAIFYAEPCYDLHTCVFTDIFNAGYYVMATVATVGYGNQLPSLNNPVSVSLSSLVMIFGQLYLAMPLAIVGINYENAWRDHENRTLQGSHPNTKKPKSGDEEPDESLQALDTYEVRVLSTQVCDRYYVMAEKVREAQVHIFKLLRDVVPENREAMLNRMKARNEIGVKVTEIIASVRASHRLFGVLYTIQTIVRVVVHPARRRIWKDFEFIGSCIALFPFYVELSEIMTGITPIYSIVPTAPSFFSMIHVLKAFRILKLGTHIPGSEVLTRTAVLVHKRLIIPLFFLFVGSVICGAVFFEIERGMECFVGKPCMWWGKNVLTPAIAHGHPDEKRILVQNTAPVIITDMLRSTWLALETITTVGYGDLYPRTMLGRLFAISTMIMSACYTAMPLTLVGRQFYWCYEAHSQDQGVRALASQHQVNQVTADSKLPKGGSIGAQINRIHPMPATSGQEAPRVGLERSKTKEAQGIPAVRRKKSARQRVLTPDEEEALNHFVRLGPLLDKMAEDLGKLTRVESHRVSQRWLSLRSERETNRGRQNEHPVEWRISDNLTFAATLLLSFIPIVEKVMGFQDDLEFVAKMPPIEATEIESVKKGR</sequence>
<evidence type="ECO:0000313" key="17">
    <source>
        <dbReference type="Proteomes" id="UP000794436"/>
    </source>
</evidence>
<evidence type="ECO:0000256" key="5">
    <source>
        <dbReference type="ARBA" id="ARBA00022826"/>
    </source>
</evidence>
<dbReference type="PANTHER" id="PTHR11537">
    <property type="entry name" value="VOLTAGE-GATED POTASSIUM CHANNEL"/>
    <property type="match status" value="1"/>
</dbReference>
<name>A0A8K1FGU8_PYTOL</name>
<dbReference type="SUPFAM" id="SSF81324">
    <property type="entry name" value="Voltage-gated potassium channels"/>
    <property type="match status" value="2"/>
</dbReference>